<sequence length="124" mass="14011">MLAHLGTGQAEFARNVVSVRGREVLLPAEVHLQLSQLRSREGETVAENGLQMSLMMGSRENPKRQANDRLFFFWAPSWNSPERPVQGLPELSKNLFLQHAFSNAYLCHRSAASPGHRTLLSSWR</sequence>
<proteinExistence type="predicted"/>
<dbReference type="AlphaFoldDB" id="A0A183SLL3"/>
<evidence type="ECO:0000313" key="1">
    <source>
        <dbReference type="EMBL" id="VDL91496.1"/>
    </source>
</evidence>
<dbReference type="Proteomes" id="UP000275846">
    <property type="component" value="Unassembled WGS sequence"/>
</dbReference>
<organism evidence="3">
    <name type="scientific">Schistocephalus solidus</name>
    <name type="common">Tapeworm</name>
    <dbReference type="NCBI Taxonomy" id="70667"/>
    <lineage>
        <taxon>Eukaryota</taxon>
        <taxon>Metazoa</taxon>
        <taxon>Spiralia</taxon>
        <taxon>Lophotrochozoa</taxon>
        <taxon>Platyhelminthes</taxon>
        <taxon>Cestoda</taxon>
        <taxon>Eucestoda</taxon>
        <taxon>Diphyllobothriidea</taxon>
        <taxon>Diphyllobothriidae</taxon>
        <taxon>Schistocephalus</taxon>
    </lineage>
</organism>
<accession>A0A183SLL3</accession>
<name>A0A183SLL3_SCHSO</name>
<evidence type="ECO:0000313" key="3">
    <source>
        <dbReference type="WBParaSite" id="SSLN_0000527401-mRNA-1"/>
    </source>
</evidence>
<dbReference type="WBParaSite" id="SSLN_0000527401-mRNA-1">
    <property type="protein sequence ID" value="SSLN_0000527401-mRNA-1"/>
    <property type="gene ID" value="SSLN_0000527401"/>
</dbReference>
<reference evidence="1 2" key="2">
    <citation type="submission" date="2018-11" db="EMBL/GenBank/DDBJ databases">
        <authorList>
            <consortium name="Pathogen Informatics"/>
        </authorList>
    </citation>
    <scope>NUCLEOTIDE SEQUENCE [LARGE SCALE GENOMIC DNA]</scope>
    <source>
        <strain evidence="1 2">NST_G2</strain>
    </source>
</reference>
<protein>
    <submittedName>
        <fullName evidence="1 3">Uncharacterized protein</fullName>
    </submittedName>
</protein>
<reference evidence="3" key="1">
    <citation type="submission" date="2016-06" db="UniProtKB">
        <authorList>
            <consortium name="WormBaseParasite"/>
        </authorList>
    </citation>
    <scope>IDENTIFICATION</scope>
</reference>
<keyword evidence="2" id="KW-1185">Reference proteome</keyword>
<evidence type="ECO:0000313" key="2">
    <source>
        <dbReference type="Proteomes" id="UP000275846"/>
    </source>
</evidence>
<gene>
    <name evidence="1" type="ORF">SSLN_LOCUS5111</name>
</gene>
<dbReference type="EMBL" id="UYSU01033118">
    <property type="protein sequence ID" value="VDL91496.1"/>
    <property type="molecule type" value="Genomic_DNA"/>
</dbReference>